<dbReference type="RefSeq" id="WP_209364119.1">
    <property type="nucleotide sequence ID" value="NZ_JAGISH010000024.1"/>
</dbReference>
<reference evidence="1" key="1">
    <citation type="submission" date="2021-03" db="EMBL/GenBank/DDBJ databases">
        <title>Sagittula salina sp. nov. strain M10.9X isolated from the marine waste.</title>
        <authorList>
            <person name="Satari L."/>
            <person name="Molina-Menor E."/>
            <person name="Vidal-Verdu A."/>
            <person name="Pascual J."/>
            <person name="Pereto J."/>
            <person name="Porcar M."/>
        </authorList>
    </citation>
    <scope>NUCLEOTIDE SEQUENCE</scope>
    <source>
        <strain evidence="1">M10.9X</strain>
    </source>
</reference>
<dbReference type="EMBL" id="JAGISH010000024">
    <property type="protein sequence ID" value="MBP0485146.1"/>
    <property type="molecule type" value="Genomic_DNA"/>
</dbReference>
<evidence type="ECO:0000313" key="1">
    <source>
        <dbReference type="EMBL" id="MBP0485146.1"/>
    </source>
</evidence>
<accession>A0A940MUK2</accession>
<gene>
    <name evidence="1" type="ORF">J5474_21975</name>
</gene>
<comment type="caution">
    <text evidence="1">The sequence shown here is derived from an EMBL/GenBank/DDBJ whole genome shotgun (WGS) entry which is preliminary data.</text>
</comment>
<sequence>MVAHPFIVADDAERAAAQAVIEAKPQDVVYVTLPWIRAAFCRASADRQSRS</sequence>
<dbReference type="Proteomes" id="UP000675940">
    <property type="component" value="Unassembled WGS sequence"/>
</dbReference>
<name>A0A940MUK2_9RHOB</name>
<organism evidence="1 2">
    <name type="scientific">Sagittula salina</name>
    <dbReference type="NCBI Taxonomy" id="2820268"/>
    <lineage>
        <taxon>Bacteria</taxon>
        <taxon>Pseudomonadati</taxon>
        <taxon>Pseudomonadota</taxon>
        <taxon>Alphaproteobacteria</taxon>
        <taxon>Rhodobacterales</taxon>
        <taxon>Roseobacteraceae</taxon>
        <taxon>Sagittula</taxon>
    </lineage>
</organism>
<proteinExistence type="predicted"/>
<evidence type="ECO:0000313" key="2">
    <source>
        <dbReference type="Proteomes" id="UP000675940"/>
    </source>
</evidence>
<protein>
    <submittedName>
        <fullName evidence="1">Uncharacterized protein</fullName>
    </submittedName>
</protein>
<keyword evidence="2" id="KW-1185">Reference proteome</keyword>
<dbReference type="AlphaFoldDB" id="A0A940MUK2"/>